<dbReference type="EMBL" id="WJXW01000001">
    <property type="protein sequence ID" value="KAF9741838.1"/>
    <property type="molecule type" value="Genomic_DNA"/>
</dbReference>
<evidence type="ECO:0000256" key="2">
    <source>
        <dbReference type="ARBA" id="ARBA00004604"/>
    </source>
</evidence>
<feature type="compositionally biased region" description="Basic and acidic residues" evidence="9">
    <location>
        <begin position="253"/>
        <end position="275"/>
    </location>
</feature>
<dbReference type="InterPro" id="IPR050786">
    <property type="entry name" value="EFG1_rRNA-proc"/>
</dbReference>
<comment type="function">
    <text evidence="1">Involved in rRNA processing.</text>
</comment>
<sequence>MSTAYTKRKRSDNADAGDYGRKPKQYKQSTNRPRPNKFQGSRHPNARSGYPKSGDGEEEEAQRSINALKSRIRDLRRSLAHMDSDPKNRMPQGIRIERERELESARHELEEKETAKREAKFRNDIIGKYHMVRFFERQKATRIVKRLHKQLAALEDDSEKTEKMHSIHNAEVDLSYTLYYPLLKAYVSLYPKQQKEDSKSGDAAPPTDGPKGDVTMWKTVEKAIEEQTLEELRESREGVIIPGAPENNKAKNLKKDAKDTKDTKDTKEKNSKSDDADTAMENGDEEGSDEDFFV</sequence>
<reference evidence="10" key="1">
    <citation type="journal article" date="2020" name="Mol. Plant Microbe Interact.">
        <title>Genome Sequence of the Biocontrol Agent Coniothyrium minitans strain Conio (IMI 134523).</title>
        <authorList>
            <person name="Patel D."/>
            <person name="Shittu T.A."/>
            <person name="Baroncelli R."/>
            <person name="Muthumeenakshi S."/>
            <person name="Osborne T.H."/>
            <person name="Janganan T.K."/>
            <person name="Sreenivasaprasad S."/>
        </authorList>
    </citation>
    <scope>NUCLEOTIDE SEQUENCE</scope>
    <source>
        <strain evidence="10">Conio</strain>
    </source>
</reference>
<accession>A0A9P6GV60</accession>
<dbReference type="GO" id="GO:0030688">
    <property type="term" value="C:preribosome, small subunit precursor"/>
    <property type="evidence" value="ECO:0007669"/>
    <property type="project" value="TreeGrafter"/>
</dbReference>
<name>A0A9P6GV60_9PLEO</name>
<evidence type="ECO:0000313" key="11">
    <source>
        <dbReference type="Proteomes" id="UP000756921"/>
    </source>
</evidence>
<dbReference type="InterPro" id="IPR019310">
    <property type="entry name" value="Efg1"/>
</dbReference>
<comment type="subcellular location">
    <subcellularLocation>
        <location evidence="2">Nucleus</location>
        <location evidence="2">Nucleolus</location>
    </subcellularLocation>
</comment>
<dbReference type="GO" id="GO:0005730">
    <property type="term" value="C:nucleolus"/>
    <property type="evidence" value="ECO:0007669"/>
    <property type="project" value="UniProtKB-SubCell"/>
</dbReference>
<evidence type="ECO:0000256" key="3">
    <source>
        <dbReference type="ARBA" id="ARBA00006916"/>
    </source>
</evidence>
<evidence type="ECO:0000256" key="6">
    <source>
        <dbReference type="ARBA" id="ARBA00022552"/>
    </source>
</evidence>
<dbReference type="Pfam" id="PF10153">
    <property type="entry name" value="Efg1"/>
    <property type="match status" value="1"/>
</dbReference>
<feature type="region of interest" description="Disordered" evidence="9">
    <location>
        <begin position="1"/>
        <end position="69"/>
    </location>
</feature>
<dbReference type="PANTHER" id="PTHR33911:SF1">
    <property type="entry name" value="RRNA-PROCESSING PROTEIN EFG1"/>
    <property type="match status" value="1"/>
</dbReference>
<keyword evidence="6" id="KW-0698">rRNA processing</keyword>
<protein>
    <recommendedName>
        <fullName evidence="4">rRNA-processing protein EFG1</fullName>
    </recommendedName>
    <alternativeName>
        <fullName evidence="5">rRNA-processing protein efg1</fullName>
    </alternativeName>
</protein>
<keyword evidence="8" id="KW-0539">Nucleus</keyword>
<dbReference type="Proteomes" id="UP000756921">
    <property type="component" value="Unassembled WGS sequence"/>
</dbReference>
<dbReference type="AlphaFoldDB" id="A0A9P6GV60"/>
<evidence type="ECO:0000256" key="7">
    <source>
        <dbReference type="ARBA" id="ARBA00023054"/>
    </source>
</evidence>
<dbReference type="OrthoDB" id="47732at2759"/>
<evidence type="ECO:0000313" key="10">
    <source>
        <dbReference type="EMBL" id="KAF9741838.1"/>
    </source>
</evidence>
<evidence type="ECO:0000256" key="4">
    <source>
        <dbReference type="ARBA" id="ARBA00018689"/>
    </source>
</evidence>
<keyword evidence="7" id="KW-0175">Coiled coil</keyword>
<keyword evidence="11" id="KW-1185">Reference proteome</keyword>
<comment type="caution">
    <text evidence="10">The sequence shown here is derived from an EMBL/GenBank/DDBJ whole genome shotgun (WGS) entry which is preliminary data.</text>
</comment>
<dbReference type="GO" id="GO:0000462">
    <property type="term" value="P:maturation of SSU-rRNA from tricistronic rRNA transcript (SSU-rRNA, 5.8S rRNA, LSU-rRNA)"/>
    <property type="evidence" value="ECO:0007669"/>
    <property type="project" value="TreeGrafter"/>
</dbReference>
<feature type="compositionally biased region" description="Basic residues" evidence="9">
    <location>
        <begin position="1"/>
        <end position="10"/>
    </location>
</feature>
<feature type="compositionally biased region" description="Acidic residues" evidence="9">
    <location>
        <begin position="276"/>
        <end position="294"/>
    </location>
</feature>
<evidence type="ECO:0000256" key="1">
    <source>
        <dbReference type="ARBA" id="ARBA00002773"/>
    </source>
</evidence>
<evidence type="ECO:0000256" key="5">
    <source>
        <dbReference type="ARBA" id="ARBA00019827"/>
    </source>
</evidence>
<proteinExistence type="inferred from homology"/>
<gene>
    <name evidence="10" type="ORF">PMIN01_01377</name>
</gene>
<comment type="similarity">
    <text evidence="3">Belongs to the EFG1 family.</text>
</comment>
<evidence type="ECO:0000256" key="8">
    <source>
        <dbReference type="ARBA" id="ARBA00023242"/>
    </source>
</evidence>
<evidence type="ECO:0000256" key="9">
    <source>
        <dbReference type="SAM" id="MobiDB-lite"/>
    </source>
</evidence>
<organism evidence="10 11">
    <name type="scientific">Paraphaeosphaeria minitans</name>
    <dbReference type="NCBI Taxonomy" id="565426"/>
    <lineage>
        <taxon>Eukaryota</taxon>
        <taxon>Fungi</taxon>
        <taxon>Dikarya</taxon>
        <taxon>Ascomycota</taxon>
        <taxon>Pezizomycotina</taxon>
        <taxon>Dothideomycetes</taxon>
        <taxon>Pleosporomycetidae</taxon>
        <taxon>Pleosporales</taxon>
        <taxon>Massarineae</taxon>
        <taxon>Didymosphaeriaceae</taxon>
        <taxon>Paraphaeosphaeria</taxon>
    </lineage>
</organism>
<feature type="region of interest" description="Disordered" evidence="9">
    <location>
        <begin position="230"/>
        <end position="294"/>
    </location>
</feature>
<dbReference type="PANTHER" id="PTHR33911">
    <property type="entry name" value="RRNA-PROCESSING PROTEIN EFG1"/>
    <property type="match status" value="1"/>
</dbReference>